<dbReference type="GO" id="GO:0008757">
    <property type="term" value="F:S-adenosylmethionine-dependent methyltransferase activity"/>
    <property type="evidence" value="ECO:0007669"/>
    <property type="project" value="InterPro"/>
</dbReference>
<keyword evidence="2" id="KW-0489">Methyltransferase</keyword>
<evidence type="ECO:0000313" key="2">
    <source>
        <dbReference type="EMBL" id="PIL45374.1"/>
    </source>
</evidence>
<dbReference type="InterPro" id="IPR013216">
    <property type="entry name" value="Methyltransf_11"/>
</dbReference>
<feature type="domain" description="Methyltransferase type 11" evidence="1">
    <location>
        <begin position="50"/>
        <end position="144"/>
    </location>
</feature>
<dbReference type="RefSeq" id="WP_099788168.1">
    <property type="nucleotide sequence ID" value="NZ_JBHLYV010000031.1"/>
</dbReference>
<dbReference type="Proteomes" id="UP000230390">
    <property type="component" value="Unassembled WGS sequence"/>
</dbReference>
<dbReference type="AlphaFoldDB" id="A0A2G8TH66"/>
<dbReference type="CDD" id="cd02440">
    <property type="entry name" value="AdoMet_MTases"/>
    <property type="match status" value="1"/>
</dbReference>
<organism evidence="2 3">
    <name type="scientific">Massilia eurypsychrophila</name>
    <dbReference type="NCBI Taxonomy" id="1485217"/>
    <lineage>
        <taxon>Bacteria</taxon>
        <taxon>Pseudomonadati</taxon>
        <taxon>Pseudomonadota</taxon>
        <taxon>Betaproteobacteria</taxon>
        <taxon>Burkholderiales</taxon>
        <taxon>Oxalobacteraceae</taxon>
        <taxon>Telluria group</taxon>
        <taxon>Massilia</taxon>
    </lineage>
</organism>
<dbReference type="Pfam" id="PF08241">
    <property type="entry name" value="Methyltransf_11"/>
    <property type="match status" value="1"/>
</dbReference>
<name>A0A2G8TH66_9BURK</name>
<dbReference type="SUPFAM" id="SSF53335">
    <property type="entry name" value="S-adenosyl-L-methionine-dependent methyltransferases"/>
    <property type="match status" value="1"/>
</dbReference>
<keyword evidence="3" id="KW-1185">Reference proteome</keyword>
<evidence type="ECO:0000259" key="1">
    <source>
        <dbReference type="Pfam" id="PF08241"/>
    </source>
</evidence>
<dbReference type="OrthoDB" id="9795634at2"/>
<sequence length="271" mass="29700">MPITPEMVALKSRLKDTWMAGDYAHFATFLLPGALEFLDHLKVAPGTRMLDLGCGAGQIAIPAARAGAEVTGIDIATNQIAAARAQAAVGGVTVRFEEADAEELPFADDSFDLVVSLFGAMFAPRPDRVAAEMLRVCRHGGRIAMANWTPEGHVGQMFKIIGKYVPPPPLMPSPLKWGDEACVRERLGQRTSKLTKTRRLYPMRYPFSPAEVVEFFIVFYGPTVMASDSLDERRLAALTKELTQLWTANNKATDGSTFVESEYLEVLALHN</sequence>
<dbReference type="PANTHER" id="PTHR43591:SF24">
    <property type="entry name" value="2-METHOXY-6-POLYPRENYL-1,4-BENZOQUINOL METHYLASE, MITOCHONDRIAL"/>
    <property type="match status" value="1"/>
</dbReference>
<protein>
    <submittedName>
        <fullName evidence="2">SAM-dependent methyltransferase</fullName>
    </submittedName>
</protein>
<proteinExistence type="predicted"/>
<dbReference type="GO" id="GO:0032259">
    <property type="term" value="P:methylation"/>
    <property type="evidence" value="ECO:0007669"/>
    <property type="project" value="UniProtKB-KW"/>
</dbReference>
<gene>
    <name evidence="2" type="ORF">CR105_09390</name>
</gene>
<dbReference type="Gene3D" id="3.40.50.150">
    <property type="entry name" value="Vaccinia Virus protein VP39"/>
    <property type="match status" value="1"/>
</dbReference>
<evidence type="ECO:0000313" key="3">
    <source>
        <dbReference type="Proteomes" id="UP000230390"/>
    </source>
</evidence>
<keyword evidence="2" id="KW-0808">Transferase</keyword>
<comment type="caution">
    <text evidence="2">The sequence shown here is derived from an EMBL/GenBank/DDBJ whole genome shotgun (WGS) entry which is preliminary data.</text>
</comment>
<dbReference type="EMBL" id="PDOC01000004">
    <property type="protein sequence ID" value="PIL45374.1"/>
    <property type="molecule type" value="Genomic_DNA"/>
</dbReference>
<accession>A0A2G8TH66</accession>
<dbReference type="PANTHER" id="PTHR43591">
    <property type="entry name" value="METHYLTRANSFERASE"/>
    <property type="match status" value="1"/>
</dbReference>
<reference evidence="2 3" key="1">
    <citation type="submission" date="2017-10" db="EMBL/GenBank/DDBJ databases">
        <title>Massilia psychrophilum sp. nov., a novel purple-pigmented bacterium isolated from Tianshan glacier, Xinjiang Municipality, China.</title>
        <authorList>
            <person name="Wang H."/>
        </authorList>
    </citation>
    <scope>NUCLEOTIDE SEQUENCE [LARGE SCALE GENOMIC DNA]</scope>
    <source>
        <strain evidence="2 3">JCM 30074</strain>
    </source>
</reference>
<dbReference type="InterPro" id="IPR029063">
    <property type="entry name" value="SAM-dependent_MTases_sf"/>
</dbReference>